<dbReference type="EMBL" id="LXKT01000001">
    <property type="protein sequence ID" value="OCJ42735.1"/>
    <property type="molecule type" value="Genomic_DNA"/>
</dbReference>
<gene>
    <name evidence="1" type="ORF">A6U91_02545</name>
</gene>
<name>A0AB36EN07_AGRTU</name>
<protein>
    <submittedName>
        <fullName evidence="1">Uncharacterized protein</fullName>
    </submittedName>
</protein>
<reference evidence="1 2" key="1">
    <citation type="journal article" date="2016" name="PeerJ">
        <title>Gall-ID: tools for genotyping gall-causing phytopathogenic bacteria.</title>
        <authorList>
            <person name="Davis E.W.II."/>
            <person name="Weisberg A.J."/>
            <person name="Tabima J.F."/>
            <person name="Grunwald N.J."/>
            <person name="Chang J.H."/>
        </authorList>
    </citation>
    <scope>NUCLEOTIDE SEQUENCE [LARGE SCALE GENOMIC DNA]</scope>
    <source>
        <strain evidence="1 2">N2/73</strain>
    </source>
</reference>
<sequence>MDLSTFNEALGLASSAVGLTGKAASTITAIKGMFEGGKSPDSGEASKLLNELANELTLANMTNVQISQALKALNQELLRQDEFEREKSRYELFQTSEGALVFRLIDTMRNNQPAHFICPVCLNRDRLVSFLQGNGDYRNCQTDSHHVYQFANTPYRSNSDSSYF</sequence>
<accession>A0AB36EN07</accession>
<dbReference type="Proteomes" id="UP000093451">
    <property type="component" value="Unassembled WGS sequence"/>
</dbReference>
<dbReference type="AlphaFoldDB" id="A0AB36EN07"/>
<organism evidence="1 2">
    <name type="scientific">Agrobacterium tumefaciens</name>
    <dbReference type="NCBI Taxonomy" id="358"/>
    <lineage>
        <taxon>Bacteria</taxon>
        <taxon>Pseudomonadati</taxon>
        <taxon>Pseudomonadota</taxon>
        <taxon>Alphaproteobacteria</taxon>
        <taxon>Hyphomicrobiales</taxon>
        <taxon>Rhizobiaceae</taxon>
        <taxon>Rhizobium/Agrobacterium group</taxon>
        <taxon>Agrobacterium</taxon>
        <taxon>Agrobacterium tumefaciens complex</taxon>
    </lineage>
</organism>
<evidence type="ECO:0000313" key="2">
    <source>
        <dbReference type="Proteomes" id="UP000093451"/>
    </source>
</evidence>
<proteinExistence type="predicted"/>
<evidence type="ECO:0000313" key="1">
    <source>
        <dbReference type="EMBL" id="OCJ42735.1"/>
    </source>
</evidence>
<comment type="caution">
    <text evidence="1">The sequence shown here is derived from an EMBL/GenBank/DDBJ whole genome shotgun (WGS) entry which is preliminary data.</text>
</comment>